<dbReference type="Gene3D" id="2.10.70.10">
    <property type="entry name" value="Complement Module, domain 1"/>
    <property type="match status" value="1"/>
</dbReference>
<dbReference type="InterPro" id="IPR000436">
    <property type="entry name" value="Sushi_SCR_CCP_dom"/>
</dbReference>
<dbReference type="SUPFAM" id="SSF57535">
    <property type="entry name" value="Complement control module/SCR domain"/>
    <property type="match status" value="1"/>
</dbReference>
<evidence type="ECO:0000313" key="6">
    <source>
        <dbReference type="EMBL" id="KAF3848539.1"/>
    </source>
</evidence>
<dbReference type="CDD" id="cd00033">
    <property type="entry name" value="CCP"/>
    <property type="match status" value="1"/>
</dbReference>
<dbReference type="FunFam" id="2.10.70.10:FF:000010">
    <property type="entry name" value="Seizure related 6 homolog like"/>
    <property type="match status" value="1"/>
</dbReference>
<evidence type="ECO:0000259" key="5">
    <source>
        <dbReference type="PROSITE" id="PS50923"/>
    </source>
</evidence>
<dbReference type="EMBL" id="JAAKFY010000012">
    <property type="protein sequence ID" value="KAF3848539.1"/>
    <property type="molecule type" value="Genomic_DNA"/>
</dbReference>
<comment type="caution">
    <text evidence="2">Lacks conserved residue(s) required for the propagation of feature annotation.</text>
</comment>
<proteinExistence type="predicted"/>
<dbReference type="OrthoDB" id="9935125at2759"/>
<reference evidence="6 7" key="1">
    <citation type="submission" date="2020-03" db="EMBL/GenBank/DDBJ databases">
        <title>Dissostichus mawsoni Genome sequencing and assembly.</title>
        <authorList>
            <person name="Park H."/>
        </authorList>
    </citation>
    <scope>NUCLEOTIDE SEQUENCE [LARGE SCALE GENOMIC DNA]</scope>
    <source>
        <strain evidence="6">DM0001</strain>
        <tissue evidence="6">Muscle</tissue>
    </source>
</reference>
<protein>
    <recommendedName>
        <fullName evidence="5">Sushi domain-containing protein</fullName>
    </recommendedName>
</protein>
<dbReference type="Proteomes" id="UP000518266">
    <property type="component" value="Unassembled WGS sequence"/>
</dbReference>
<evidence type="ECO:0000256" key="4">
    <source>
        <dbReference type="SAM" id="SignalP"/>
    </source>
</evidence>
<feature type="domain" description="Sushi" evidence="5">
    <location>
        <begin position="35"/>
        <end position="101"/>
    </location>
</feature>
<feature type="chain" id="PRO_5029885531" description="Sushi domain-containing protein" evidence="4">
    <location>
        <begin position="22"/>
        <end position="182"/>
    </location>
</feature>
<evidence type="ECO:0000256" key="2">
    <source>
        <dbReference type="PROSITE-ProRule" id="PRU00302"/>
    </source>
</evidence>
<keyword evidence="3" id="KW-1133">Transmembrane helix</keyword>
<dbReference type="AlphaFoldDB" id="A0A7J5YIE3"/>
<name>A0A7J5YIE3_DISMA</name>
<keyword evidence="2" id="KW-0768">Sushi</keyword>
<evidence type="ECO:0000313" key="7">
    <source>
        <dbReference type="Proteomes" id="UP000518266"/>
    </source>
</evidence>
<organism evidence="6 7">
    <name type="scientific">Dissostichus mawsoni</name>
    <name type="common">Antarctic cod</name>
    <dbReference type="NCBI Taxonomy" id="36200"/>
    <lineage>
        <taxon>Eukaryota</taxon>
        <taxon>Metazoa</taxon>
        <taxon>Chordata</taxon>
        <taxon>Craniata</taxon>
        <taxon>Vertebrata</taxon>
        <taxon>Euteleostomi</taxon>
        <taxon>Actinopterygii</taxon>
        <taxon>Neopterygii</taxon>
        <taxon>Teleostei</taxon>
        <taxon>Neoteleostei</taxon>
        <taxon>Acanthomorphata</taxon>
        <taxon>Eupercaria</taxon>
        <taxon>Perciformes</taxon>
        <taxon>Notothenioidei</taxon>
        <taxon>Nototheniidae</taxon>
        <taxon>Dissostichus</taxon>
    </lineage>
</organism>
<sequence length="182" mass="20513">MTDSYEHFVLMILMSLRVFLSHVLLRPGHVEHSTRSLSDPKLLNPGLPDNGYQILSKRLYLPGESLTFVCYQGYELIGEDAIKCIMGTPSFWSGPLPFCMAYSSCFDHHDLEVARETAGSKLDGGNVALAIFIIVLVLSVCCSGGLMCRYHSNLRLPLIYPPRTDRSPWRRSSITRCMRPEE</sequence>
<evidence type="ECO:0000256" key="3">
    <source>
        <dbReference type="SAM" id="Phobius"/>
    </source>
</evidence>
<feature type="signal peptide" evidence="4">
    <location>
        <begin position="1"/>
        <end position="21"/>
    </location>
</feature>
<evidence type="ECO:0000256" key="1">
    <source>
        <dbReference type="ARBA" id="ARBA00023157"/>
    </source>
</evidence>
<dbReference type="SMART" id="SM00032">
    <property type="entry name" value="CCP"/>
    <property type="match status" value="1"/>
</dbReference>
<keyword evidence="3" id="KW-0812">Transmembrane</keyword>
<keyword evidence="1" id="KW-1015">Disulfide bond</keyword>
<accession>A0A7J5YIE3</accession>
<keyword evidence="7" id="KW-1185">Reference proteome</keyword>
<feature type="transmembrane region" description="Helical" evidence="3">
    <location>
        <begin position="127"/>
        <end position="148"/>
    </location>
</feature>
<comment type="caution">
    <text evidence="6">The sequence shown here is derived from an EMBL/GenBank/DDBJ whole genome shotgun (WGS) entry which is preliminary data.</text>
</comment>
<gene>
    <name evidence="6" type="ORF">F7725_015036</name>
</gene>
<keyword evidence="4" id="KW-0732">Signal</keyword>
<dbReference type="InterPro" id="IPR035976">
    <property type="entry name" value="Sushi/SCR/CCP_sf"/>
</dbReference>
<keyword evidence="3" id="KW-0472">Membrane</keyword>
<dbReference type="PROSITE" id="PS50923">
    <property type="entry name" value="SUSHI"/>
    <property type="match status" value="1"/>
</dbReference>
<dbReference type="Pfam" id="PF00084">
    <property type="entry name" value="Sushi"/>
    <property type="match status" value="1"/>
</dbReference>